<organism>
    <name type="scientific">Branchiostoma floridae</name>
    <name type="common">Florida lancelet</name>
    <name type="synonym">Amphioxus</name>
    <dbReference type="NCBI Taxonomy" id="7739"/>
    <lineage>
        <taxon>Eukaryota</taxon>
        <taxon>Metazoa</taxon>
        <taxon>Chordata</taxon>
        <taxon>Cephalochordata</taxon>
        <taxon>Leptocardii</taxon>
        <taxon>Amphioxiformes</taxon>
        <taxon>Branchiostomatidae</taxon>
        <taxon>Branchiostoma</taxon>
    </lineage>
</organism>
<evidence type="ECO:0000313" key="2">
    <source>
        <dbReference type="EMBL" id="EEN66398.1"/>
    </source>
</evidence>
<dbReference type="PANTHER" id="PTHR34833">
    <property type="entry name" value="GENE, 17359-RELATED"/>
    <property type="match status" value="1"/>
</dbReference>
<dbReference type="AlphaFoldDB" id="C3Y032"/>
<dbReference type="PANTHER" id="PTHR34833:SF1">
    <property type="entry name" value="GENE, 17359-RELATED"/>
    <property type="match status" value="1"/>
</dbReference>
<dbReference type="Pfam" id="PF15123">
    <property type="entry name" value="DUF4562"/>
    <property type="match status" value="1"/>
</dbReference>
<gene>
    <name evidence="2" type="ORF">BRAFLDRAFT_120041</name>
</gene>
<proteinExistence type="predicted"/>
<feature type="region of interest" description="Disordered" evidence="1">
    <location>
        <begin position="134"/>
        <end position="207"/>
    </location>
</feature>
<dbReference type="EMBL" id="GG666477">
    <property type="protein sequence ID" value="EEN66398.1"/>
    <property type="molecule type" value="Genomic_DNA"/>
</dbReference>
<accession>C3Y032</accession>
<dbReference type="eggNOG" id="ENOG502S3MZ">
    <property type="taxonomic scope" value="Eukaryota"/>
</dbReference>
<name>C3Y032_BRAFL</name>
<dbReference type="InParanoid" id="C3Y032"/>
<evidence type="ECO:0000256" key="1">
    <source>
        <dbReference type="SAM" id="MobiDB-lite"/>
    </source>
</evidence>
<feature type="compositionally biased region" description="Basic and acidic residues" evidence="1">
    <location>
        <begin position="139"/>
        <end position="153"/>
    </location>
</feature>
<sequence>MSVISEESRPPTALSRASISTWEIPTPHFPHERVGRGRVLFTGVDGMSDYRVNVPDEVRHTGIGTMSPEGTSEVLYLWRAARGTPFPLGKHQRVGEIGWAIPELGDRRALTTNAHFKLGEFREACENSYTHRYQNPWAKGDDMKASERGKTADGPRAASRGSARPPTRPVSTIGDLPSRYYRPRITGERRSSIGSASIHSSSSRRSRAALIDRYKQQKTGDTTEKTGGQQLHICSTWWRVRRFFNHLTLPATTLRGIHPTMDQFSTSCHVVQQRVLIGQ</sequence>
<reference evidence="2" key="1">
    <citation type="journal article" date="2008" name="Nature">
        <title>The amphioxus genome and the evolution of the chordate karyotype.</title>
        <authorList>
            <consortium name="US DOE Joint Genome Institute (JGI-PGF)"/>
            <person name="Putnam N.H."/>
            <person name="Butts T."/>
            <person name="Ferrier D.E.K."/>
            <person name="Furlong R.F."/>
            <person name="Hellsten U."/>
            <person name="Kawashima T."/>
            <person name="Robinson-Rechavi M."/>
            <person name="Shoguchi E."/>
            <person name="Terry A."/>
            <person name="Yu J.-K."/>
            <person name="Benito-Gutierrez E.L."/>
            <person name="Dubchak I."/>
            <person name="Garcia-Fernandez J."/>
            <person name="Gibson-Brown J.J."/>
            <person name="Grigoriev I.V."/>
            <person name="Horton A.C."/>
            <person name="de Jong P.J."/>
            <person name="Jurka J."/>
            <person name="Kapitonov V.V."/>
            <person name="Kohara Y."/>
            <person name="Kuroki Y."/>
            <person name="Lindquist E."/>
            <person name="Lucas S."/>
            <person name="Osoegawa K."/>
            <person name="Pennacchio L.A."/>
            <person name="Salamov A.A."/>
            <person name="Satou Y."/>
            <person name="Sauka-Spengler T."/>
            <person name="Schmutz J."/>
            <person name="Shin-I T."/>
            <person name="Toyoda A."/>
            <person name="Bronner-Fraser M."/>
            <person name="Fujiyama A."/>
            <person name="Holland L.Z."/>
            <person name="Holland P.W.H."/>
            <person name="Satoh N."/>
            <person name="Rokhsar D.S."/>
        </authorList>
    </citation>
    <scope>NUCLEOTIDE SEQUENCE [LARGE SCALE GENOMIC DNA]</scope>
    <source>
        <strain evidence="2">S238N-H82</strain>
        <tissue evidence="2">Testes</tissue>
    </source>
</reference>
<dbReference type="InterPro" id="IPR027814">
    <property type="entry name" value="DUF4562"/>
</dbReference>
<protein>
    <submittedName>
        <fullName evidence="2">Uncharacterized protein</fullName>
    </submittedName>
</protein>
<feature type="compositionally biased region" description="Low complexity" evidence="1">
    <location>
        <begin position="192"/>
        <end position="201"/>
    </location>
</feature>